<dbReference type="Gene3D" id="2.180.10.10">
    <property type="entry name" value="RHS repeat-associated core"/>
    <property type="match status" value="1"/>
</dbReference>
<dbReference type="EMBL" id="AMWJ02000001">
    <property type="protein sequence ID" value="NNJ15210.1"/>
    <property type="molecule type" value="Genomic_DNA"/>
</dbReference>
<dbReference type="Gene3D" id="3.30.70.2150">
    <property type="match status" value="9"/>
</dbReference>
<sequence>MANNWVELGQVWSGRDLDEGERVTVSVLDKATQTLLEQATFVSKAGRLGQYTWVMDLCKHVNAQLQLIRAGVPKGDELEIPGSCYLNKFWGITDRNVQVITTTASENNWTANKRIDLHLSEDVKAGSTLQLKVCNSKGQELETISFKSVAGRCTRGLCAMDFATEINRTSLYVRAGFKCANQIAPALHITGNWVWIPFNAELTVTFSIDQSSASPVPNQTTQTEQAAVPSSLAAPSNWTDLGQVWSGRDLDVGERVTISVLDSATQTMLEQATFVAKAGRLGQYTWVMDLCKQVNAELKLIRAGVPRGDKLEIPGSCYLNRFWGITGLALQVITTTASENNWATDKRVHLNLTEDVKAGSTLQLKVRNSQGQVLESLSFQSVAGRCTRGLCARDFAAEINRTSLYVRAGFNSADQIDPVLQLGENWIWVPFNADLWVSWSIDPSHATEHDEDWSIDLSSTWTELGDVRAGRNLTEGERVTVNVFDKATDTVLEQTTFVPTPGRLSQYIWLTDLCRHVNGNLKLIRAGAQDATGNWDILLGDAVNKYWTWSRSELEVITTVAHVDNWDGIHHPTINITQAVGADAVLRVNVRNKFRRLLETITFTPAAGRTAAGPCGHDFASHINNTSHFLRAGAQSPDNPGLIQPDLTPGSNLIWIPANANYSASWTTDAVTEACKISADRDALEGERITFFAFDKDANYFLERIVLTARASANTLAKDKWPAALAKLINDSSAHASATATAISQKYADLRLFSTALHLDNWVQDTTIAATAALTAADRIVVKVATQARRNFCEAVTFTPDPARLAATQWAKDLAAYINEHSLYLKAGVKDSTKKTIVPTEHASSNVIWIPQDSMLTVTFEKTQLRELAPISLHHDLAVGEKSYVYVMDDETDVILREIAYTPTAGRAEQYSEAHDFAAAIDKATELVVAGHKVGDAVPVPTWSSYQNKIWGCASTVRAFHTMLSLGNWDQGAVIGDHDLVENEQVVVNIKGKKSGRILETLAFTPKADRLTQTLWPKDFASMINKTSKFIRAGRENTTDDKIEPWHQKDANTFWTPKGSGLEVEMQTLQDIAKPLPGMSSETVQLFEQCMESRKHVTVDARTGEGVLRIPLAELFADDSLKNPLAISLSYEKTNGLHVQVGSFLNRVKLVTGTEGTEAQITLRDGRVVGVNLGTISLNGGDFIIRPFSEEVATESNGVQSVTAGYVVTYKDGSRDTFRFFIQTAGEHQVNWTQYRLPSGLCLDLKYNFFGLEQVTKGEQVLMKVDWHSFEDLKDSGMWRLPKTIVIFPDSKIEKRTFTFVRASCNGQQTSLHGDGFATSGKVQYLIKRDRAGNLTSFEAEHQHAFDTAVDKAMHRETLEYDGDNRITRHVVSPGGGMDDLVHDYGYSDTRTTLVGYYKNAVPRAAFVRHHDFNNQQSCVESYGSETAPVCKQRTHMLDTRKKWLVSQSRTWEGDVLVDQQTLALDGIGNPTRRDNNDEITQWTYYNNYQQFRVTETETYVEDWSFFACLFKVIDYANVLGAVFAVGSSSGMTWGTRLDTKVEMLPAVNDYAKKAFDLPVDIVHCGSDRPFSGDVESELVSRRIDGKEVPQRLTYFGYGNFDGHIRAKQKLTILQPDCSSVDVTAEQLAVATKAAAPFVKSLKEQISSADPQEKPGYEEMLKDLNKSVEEQSKANSQGFKLNSKKTTGMTLETYAYHIDKTKPGYGMVASCKHSFVDDKGASDTIGTTSSYAYSLDTADSDKLIIETTVTDNASKGSVTTSQTRSRLTGRLLESTDSEGYKTVRSYDPLGNLLSETISLDGVDMRKTTCTLARNLVWQYEMTEHHATTRVERDAIGRRISQAARPKGRDTYVETHRWAYDKLGRSASLVETDYDGLSKKLVDRETQWSYDASGTVTTTHLLKDSTGKELDKVIRKRTPDARGESFTQGKFRIDRQFDASQHLMTEQYSLTGGEGCKIERSMTPEGLMKSVRYLRVESATKETEQDKIDFTYDKYAQLTKVAPKIGAASSYTYDASGRLLTSTRDGVVLRNSYSQGNLAAAANGGWVKSDTATEVKLGSQSVDFLGRVTEQCAGDNTVSFSYSGASTKGTRTTPDTAPPPMKGYESVIYQNVCKHTQYLYMQNTSSSLCFSLGGRVISFTDLTKAVTTYEYDFFDRLVGSENEHCVCSWTYADNGLLISETVKAVKASDLVMKVEYAYDGLGQEIKRTFTCTGVEISVERTLRGDGRLSKSVIKENGTEKSADSYEYDDCLRLKKWVESSSRTDTYSYDLLGSTISHTNSSSGKSDLFYYVDGKPGMVSQVLTQKTTDKVPDTAPGTANTYDTKGSLTIDGNRRLSYHDNGQVNTYSTDGDTTLYTFSYDSDGRVRGGSNGTLTEFYHYRGDCVHALVQYDTAQGAAFAERTLVLRNESRACLMQDAITDKRESRSFELRDANGTVFASIDLVTKAITYFRYEPYGKRHSGAKADNWLGFKGEPLNSMGLYYLGNGHRLYDPAWGHFLSRDAKSPFGVGGVAGYVFGNADPVNHADPSGREVIAQYSRWLGTAIIQSTAFRIVVGAVGVLLAPFTAGTSMLLAVATTMLAALSFAFDLASIIISESDPDLSRTLESWGQAFGVASAVAGIGMGVNGLKSFPRNWFRVRGGPSTRFPVKWPNTVASELRIAQEARSRALTQLIKHADEAKAAGSFDAFKAAYLNNDAAGTVGGLVQGTGSGITLLQEAADTGRKLFKGTIRQFDDSLFDLLGYTLDANSGPNVLIQKFMPATDSETESRSLVALPMPGRETLFP</sequence>
<keyword evidence="3" id="KW-1185">Reference proteome</keyword>
<gene>
    <name evidence="2" type="ORF">CSV86_008125</name>
</gene>
<feature type="domain" description="N-acetylglucosamine binding protein A" evidence="1">
    <location>
        <begin position="5"/>
        <end position="90"/>
    </location>
</feature>
<comment type="caution">
    <text evidence="2">The sequence shown here is derived from an EMBL/GenBank/DDBJ whole genome shotgun (WGS) entry which is preliminary data.</text>
</comment>
<dbReference type="NCBIfam" id="TIGR03696">
    <property type="entry name" value="Rhs_assc_core"/>
    <property type="match status" value="1"/>
</dbReference>
<dbReference type="eggNOG" id="COG3209">
    <property type="taxonomic scope" value="Bacteria"/>
</dbReference>
<evidence type="ECO:0000313" key="2">
    <source>
        <dbReference type="EMBL" id="NNJ15210.1"/>
    </source>
</evidence>
<proteinExistence type="predicted"/>
<accession>L1LSW9</accession>
<protein>
    <submittedName>
        <fullName evidence="2">Nematicidal protein 2-like protein</fullName>
    </submittedName>
</protein>
<dbReference type="Pfam" id="PF18416">
    <property type="entry name" value="GbpA_2"/>
    <property type="match status" value="5"/>
</dbReference>
<feature type="domain" description="N-acetylglucosamine binding protein A" evidence="1">
    <location>
        <begin position="970"/>
        <end position="1062"/>
    </location>
</feature>
<feature type="domain" description="N-acetylglucosamine binding protein A" evidence="1">
    <location>
        <begin position="461"/>
        <end position="553"/>
    </location>
</feature>
<dbReference type="PANTHER" id="PTHR32305">
    <property type="match status" value="1"/>
</dbReference>
<dbReference type="Proteomes" id="UP000010448">
    <property type="component" value="Unassembled WGS sequence"/>
</dbReference>
<name>L1LSW9_9PSED</name>
<feature type="domain" description="N-acetylglucosamine binding protein A" evidence="1">
    <location>
        <begin position="238"/>
        <end position="310"/>
    </location>
</feature>
<evidence type="ECO:0000313" key="3">
    <source>
        <dbReference type="Proteomes" id="UP000010448"/>
    </source>
</evidence>
<reference evidence="2 3" key="1">
    <citation type="journal article" date="2013" name="Genome Announc.">
        <title>Genome Sequence of Naphthalene-Degrading Soil Bacterium Pseudomonas putida CSV86.</title>
        <authorList>
            <person name="Phale P.S."/>
            <person name="Paliwal V."/>
            <person name="Raju S.C."/>
            <person name="Modak A."/>
            <person name="Purohit H.J."/>
        </authorList>
    </citation>
    <scope>NUCLEOTIDE SEQUENCE [LARGE SCALE GENOMIC DNA]</scope>
    <source>
        <strain evidence="2 3">CSV86</strain>
    </source>
</reference>
<evidence type="ECO:0000259" key="1">
    <source>
        <dbReference type="Pfam" id="PF18416"/>
    </source>
</evidence>
<dbReference type="InterPro" id="IPR041029">
    <property type="entry name" value="GbpA_2"/>
</dbReference>
<organism evidence="2 3">
    <name type="scientific">Pseudomonas bharatica CSV86</name>
    <dbReference type="NCBI Taxonomy" id="1005395"/>
    <lineage>
        <taxon>Bacteria</taxon>
        <taxon>Pseudomonadati</taxon>
        <taxon>Pseudomonadota</taxon>
        <taxon>Gammaproteobacteria</taxon>
        <taxon>Pseudomonadales</taxon>
        <taxon>Pseudomonadaceae</taxon>
        <taxon>Pseudomonas</taxon>
        <taxon>Pseudomonas bharatica</taxon>
    </lineage>
</organism>
<dbReference type="PANTHER" id="PTHR32305:SF15">
    <property type="entry name" value="PROTEIN RHSA-RELATED"/>
    <property type="match status" value="1"/>
</dbReference>
<dbReference type="InterPro" id="IPR050708">
    <property type="entry name" value="T6SS_VgrG/RHS"/>
</dbReference>
<feature type="domain" description="N-acetylglucosamine binding protein A" evidence="1">
    <location>
        <begin position="762"/>
        <end position="857"/>
    </location>
</feature>
<dbReference type="RefSeq" id="WP_009407109.1">
    <property type="nucleotide sequence ID" value="NZ_AMWJ02000001.1"/>
</dbReference>
<dbReference type="InterPro" id="IPR022385">
    <property type="entry name" value="Rhs_assc_core"/>
</dbReference>